<evidence type="ECO:0000256" key="9">
    <source>
        <dbReference type="PIRSR" id="PIRSR605150-1"/>
    </source>
</evidence>
<dbReference type="GO" id="GO:0009833">
    <property type="term" value="P:plant-type primary cell wall biogenesis"/>
    <property type="evidence" value="ECO:0000318"/>
    <property type="project" value="GO_Central"/>
</dbReference>
<feature type="transmembrane region" description="Helical" evidence="13">
    <location>
        <begin position="1099"/>
        <end position="1120"/>
    </location>
</feature>
<accession>A0A0K9PDM9</accession>
<protein>
    <submittedName>
        <fullName evidence="14">Glucomannan synthase, family GT2</fullName>
    </submittedName>
</protein>
<keyword evidence="5 13" id="KW-1133">Transmembrane helix</keyword>
<evidence type="ECO:0000256" key="7">
    <source>
        <dbReference type="ARBA" id="ARBA00023136"/>
    </source>
</evidence>
<feature type="binding site" evidence="10">
    <location>
        <position position="398"/>
    </location>
    <ligand>
        <name>UDP-alpha-D-glucose</name>
        <dbReference type="ChEBI" id="CHEBI:58885"/>
    </ligand>
</feature>
<gene>
    <name evidence="14" type="ORF">ZOSMA_2G03690</name>
</gene>
<feature type="binding site" evidence="10">
    <location>
        <position position="397"/>
    </location>
    <ligand>
        <name>UDP-alpha-D-glucose</name>
        <dbReference type="ChEBI" id="CHEBI:58885"/>
    </ligand>
</feature>
<dbReference type="GO" id="GO:0005886">
    <property type="term" value="C:plasma membrane"/>
    <property type="evidence" value="ECO:0000318"/>
    <property type="project" value="GO_Central"/>
</dbReference>
<organism evidence="14 15">
    <name type="scientific">Zostera marina</name>
    <name type="common">Eelgrass</name>
    <dbReference type="NCBI Taxonomy" id="29655"/>
    <lineage>
        <taxon>Eukaryota</taxon>
        <taxon>Viridiplantae</taxon>
        <taxon>Streptophyta</taxon>
        <taxon>Embryophyta</taxon>
        <taxon>Tracheophyta</taxon>
        <taxon>Spermatophyta</taxon>
        <taxon>Magnoliopsida</taxon>
        <taxon>Liliopsida</taxon>
        <taxon>Zosteraceae</taxon>
        <taxon>Zostera</taxon>
    </lineage>
</organism>
<dbReference type="InterPro" id="IPR013083">
    <property type="entry name" value="Znf_RING/FYVE/PHD"/>
</dbReference>
<name>A0A0K9PDM9_ZOSMR</name>
<dbReference type="OrthoDB" id="72851at2759"/>
<comment type="caution">
    <text evidence="14">The sequence shown here is derived from an EMBL/GenBank/DDBJ whole genome shotgun (WGS) entry which is preliminary data.</text>
</comment>
<evidence type="ECO:0000313" key="15">
    <source>
        <dbReference type="Proteomes" id="UP000036987"/>
    </source>
</evidence>
<evidence type="ECO:0000256" key="13">
    <source>
        <dbReference type="SAM" id="Phobius"/>
    </source>
</evidence>
<keyword evidence="4 13" id="KW-0812">Transmembrane</keyword>
<sequence>MVVQRDETSSSPVTITVSSGGDYQSSSMSLGITSPVPRNPHSPINVTTTNPHRRSSLSNSKPPRYLTSSKGDSKDGSSEFVQYTVQIPLTPDHNPSSPAEKNEPRRSIISGTIFSGGLNCVTKKHAFLDHHTSEVAKSSGMVCRIGGCDAVAFLANSKPPCECGFLICKECYKDCVGTGGCCPGCKDPYTVLSDDEFEKDDDDRTIDEEEDLPLTSMAEFKPNNRRFSIMKSMKQPDFDHTRWLFETKGTYGYGNAVWPKGGNGCCNQGINVYDDPPNFGENTRKPLTRKVAISAAILSPYRLLMLMRFIALGFFLTWRIRHPNHEAIWLWGLSITCEIWFAFSWLLDQLPKLCPVNRATNLAVLHDRYESPSARNPKGRSDLPGIDVFVSTADPEKEPPVVTANTILSILAVDYPVEKIACYLSDDGASLLTFEAMAETASFAKFWVPFCRKHNIEPRNPEAYFGKKRDFLKNQVRVDFVRERRRMKREYDEFKVRINSLPESIRRRSDAYNANEELRAKKKQIEIGGDTVMKVSKATWMSDGSHWPGTWFSGETDHSRSDHAGVIQAMLPPPNLEPAMGVVDDEKNLIDTTDVDVRLPMLVYVSREKRPGYDHNKKAGAMNAMVRTSAIMSNGSFILNLDCDHYIFNSLALREGMCFMLDRGGDRICFVQFPQRFEGIDPNDRYANHNTVFFDVSMRALDGLQGPMYVGTGCIFRRIALYGFSPPRATEHLGWFGRRKMKLLLRKPTMNKKSEVAADEERGLPPLGYCTRFKEDDGCDGDIESLLLPKRFGNSTSLVESIPTAEFNGRLLQDIHGVQQGRPAGSLAIPREPLDAVKVAEAISVISCFYEEKTEWGKRVGWIYGSVTEDVVTGYRMHNRGWRSVYCVTKRDAFRGSAPINLTDRLHQVLRWATGSVEIFFSRNNALFASRRMKFLQRIAYFNVGIYPFTSIFLLVYCFLPAMSLFTSQFIVQSLTTTFLTFLLIITATLCLLAILEIRWSKITLHDWWRNEQFWLIAGTSAHPAAVLQGLLKVIAGVDISFTLTSKPAASDEHEDAFAELYDFRWSFLMVLPLTIMMVNMISIGVGIARTLYSEFPQWSKLVGGVFFSFWVLCHLYPFAKGMMGRRGKIPTIIFIWSGLLSIIISLLWVYISPPAGRRISGSFQFP</sequence>
<dbReference type="GO" id="GO:0000139">
    <property type="term" value="C:Golgi membrane"/>
    <property type="evidence" value="ECO:0007669"/>
    <property type="project" value="UniProtKB-SubCell"/>
</dbReference>
<reference evidence="15" key="1">
    <citation type="journal article" date="2016" name="Nature">
        <title>The genome of the seagrass Zostera marina reveals angiosperm adaptation to the sea.</title>
        <authorList>
            <person name="Olsen J.L."/>
            <person name="Rouze P."/>
            <person name="Verhelst B."/>
            <person name="Lin Y.-C."/>
            <person name="Bayer T."/>
            <person name="Collen J."/>
            <person name="Dattolo E."/>
            <person name="De Paoli E."/>
            <person name="Dittami S."/>
            <person name="Maumus F."/>
            <person name="Michel G."/>
            <person name="Kersting A."/>
            <person name="Lauritano C."/>
            <person name="Lohaus R."/>
            <person name="Toepel M."/>
            <person name="Tonon T."/>
            <person name="Vanneste K."/>
            <person name="Amirebrahimi M."/>
            <person name="Brakel J."/>
            <person name="Bostroem C."/>
            <person name="Chovatia M."/>
            <person name="Grimwood J."/>
            <person name="Jenkins J.W."/>
            <person name="Jueterbock A."/>
            <person name="Mraz A."/>
            <person name="Stam W.T."/>
            <person name="Tice H."/>
            <person name="Bornberg-Bauer E."/>
            <person name="Green P.J."/>
            <person name="Pearson G.A."/>
            <person name="Procaccini G."/>
            <person name="Duarte C.M."/>
            <person name="Schmutz J."/>
            <person name="Reusch T.B.H."/>
            <person name="Van de Peer Y."/>
        </authorList>
    </citation>
    <scope>NUCLEOTIDE SEQUENCE [LARGE SCALE GENOMIC DNA]</scope>
    <source>
        <strain evidence="15">cv. Finnish</strain>
    </source>
</reference>
<proteinExistence type="predicted"/>
<dbReference type="EMBL" id="LFYR01000981">
    <property type="protein sequence ID" value="KMZ66352.1"/>
    <property type="molecule type" value="Genomic_DNA"/>
</dbReference>
<dbReference type="STRING" id="29655.A0A0K9PDM9"/>
<dbReference type="Gene3D" id="3.90.550.10">
    <property type="entry name" value="Spore Coat Polysaccharide Biosynthesis Protein SpsA, Chain A"/>
    <property type="match status" value="1"/>
</dbReference>
<evidence type="ECO:0000256" key="4">
    <source>
        <dbReference type="ARBA" id="ARBA00022692"/>
    </source>
</evidence>
<dbReference type="InterPro" id="IPR005150">
    <property type="entry name" value="Cellulose_synth"/>
</dbReference>
<evidence type="ECO:0000256" key="2">
    <source>
        <dbReference type="ARBA" id="ARBA00022676"/>
    </source>
</evidence>
<feature type="binding site" evidence="10">
    <location>
        <position position="427"/>
    </location>
    <ligand>
        <name>UDP-alpha-D-glucose</name>
        <dbReference type="ChEBI" id="CHEBI:58885"/>
    </ligand>
</feature>
<evidence type="ECO:0000256" key="10">
    <source>
        <dbReference type="PIRSR" id="PIRSR605150-2"/>
    </source>
</evidence>
<evidence type="ECO:0000256" key="12">
    <source>
        <dbReference type="SAM" id="MobiDB-lite"/>
    </source>
</evidence>
<evidence type="ECO:0000256" key="11">
    <source>
        <dbReference type="PIRSR" id="PIRSR605150-3"/>
    </source>
</evidence>
<feature type="transmembrane region" description="Helical" evidence="13">
    <location>
        <begin position="328"/>
        <end position="347"/>
    </location>
</feature>
<dbReference type="FunFam" id="3.90.550.10:FF:000027">
    <property type="entry name" value="Cellulose synthase-like protein D4"/>
    <property type="match status" value="1"/>
</dbReference>
<keyword evidence="6" id="KW-0333">Golgi apparatus</keyword>
<feature type="active site" evidence="9">
    <location>
        <position position="427"/>
    </location>
</feature>
<feature type="transmembrane region" description="Helical" evidence="13">
    <location>
        <begin position="291"/>
        <end position="316"/>
    </location>
</feature>
<dbReference type="Proteomes" id="UP000036987">
    <property type="component" value="Unassembled WGS sequence"/>
</dbReference>
<keyword evidence="3" id="KW-0808">Transferase</keyword>
<dbReference type="AlphaFoldDB" id="A0A0K9PDM9"/>
<feature type="binding site" evidence="11">
    <location>
        <position position="642"/>
    </location>
    <ligand>
        <name>Mn(2+)</name>
        <dbReference type="ChEBI" id="CHEBI:29035"/>
    </ligand>
</feature>
<feature type="compositionally biased region" description="Low complexity" evidence="12">
    <location>
        <begin position="9"/>
        <end position="29"/>
    </location>
</feature>
<evidence type="ECO:0000256" key="1">
    <source>
        <dbReference type="ARBA" id="ARBA00004653"/>
    </source>
</evidence>
<dbReference type="Pfam" id="PF14570">
    <property type="entry name" value="zf-RING_4"/>
    <property type="match status" value="1"/>
</dbReference>
<evidence type="ECO:0000256" key="8">
    <source>
        <dbReference type="ARBA" id="ARBA00023316"/>
    </source>
</evidence>
<dbReference type="GO" id="GO:0030244">
    <property type="term" value="P:cellulose biosynthetic process"/>
    <property type="evidence" value="ECO:0007669"/>
    <property type="project" value="InterPro"/>
</dbReference>
<keyword evidence="15" id="KW-1185">Reference proteome</keyword>
<dbReference type="GO" id="GO:0071555">
    <property type="term" value="P:cell wall organization"/>
    <property type="evidence" value="ECO:0007669"/>
    <property type="project" value="UniProtKB-KW"/>
</dbReference>
<dbReference type="Gene3D" id="3.30.40.10">
    <property type="entry name" value="Zinc/RING finger domain, C3HC4 (zinc finger)"/>
    <property type="match status" value="1"/>
</dbReference>
<dbReference type="InterPro" id="IPR029044">
    <property type="entry name" value="Nucleotide-diphossugar_trans"/>
</dbReference>
<keyword evidence="2" id="KW-0328">Glycosyltransferase</keyword>
<feature type="active site" evidence="9">
    <location>
        <position position="870"/>
    </location>
</feature>
<feature type="binding site" evidence="11">
    <location>
        <position position="618"/>
    </location>
    <ligand>
        <name>Mn(2+)</name>
        <dbReference type="ChEBI" id="CHEBI:29035"/>
    </ligand>
</feature>
<dbReference type="Pfam" id="PF03552">
    <property type="entry name" value="Cellulose_synt"/>
    <property type="match status" value="1"/>
</dbReference>
<dbReference type="GO" id="GO:0016760">
    <property type="term" value="F:cellulose synthase (UDP-forming) activity"/>
    <property type="evidence" value="ECO:0007669"/>
    <property type="project" value="InterPro"/>
</dbReference>
<comment type="subcellular location">
    <subcellularLocation>
        <location evidence="1">Golgi apparatus membrane</location>
        <topology evidence="1">Multi-pass membrane protein</topology>
    </subcellularLocation>
</comment>
<feature type="transmembrane region" description="Helical" evidence="13">
    <location>
        <begin position="970"/>
        <end position="996"/>
    </location>
</feature>
<feature type="transmembrane region" description="Helical" evidence="13">
    <location>
        <begin position="1068"/>
        <end position="1093"/>
    </location>
</feature>
<feature type="binding site" evidence="10">
    <location>
        <position position="617"/>
    </location>
    <ligand>
        <name>UDP-alpha-D-glucose</name>
        <dbReference type="ChEBI" id="CHEBI:58885"/>
    </ligand>
</feature>
<feature type="compositionally biased region" description="Polar residues" evidence="12">
    <location>
        <begin position="42"/>
        <end position="61"/>
    </location>
</feature>
<evidence type="ECO:0000256" key="5">
    <source>
        <dbReference type="ARBA" id="ARBA00022989"/>
    </source>
</evidence>
<feature type="binding site" evidence="10">
    <location>
        <position position="391"/>
    </location>
    <ligand>
        <name>UDP-alpha-D-glucose</name>
        <dbReference type="ChEBI" id="CHEBI:58885"/>
    </ligand>
</feature>
<feature type="transmembrane region" description="Helical" evidence="13">
    <location>
        <begin position="1132"/>
        <end position="1152"/>
    </location>
</feature>
<keyword evidence="7 13" id="KW-0472">Membrane</keyword>
<evidence type="ECO:0000256" key="3">
    <source>
        <dbReference type="ARBA" id="ARBA00022679"/>
    </source>
</evidence>
<evidence type="ECO:0000256" key="6">
    <source>
        <dbReference type="ARBA" id="ARBA00023034"/>
    </source>
</evidence>
<keyword evidence="8" id="KW-0961">Cell wall biogenesis/degradation</keyword>
<feature type="region of interest" description="Disordered" evidence="12">
    <location>
        <begin position="1"/>
        <end position="77"/>
    </location>
</feature>
<dbReference type="PANTHER" id="PTHR13301">
    <property type="entry name" value="X-BOX TRANSCRIPTION FACTOR-RELATED"/>
    <property type="match status" value="1"/>
</dbReference>
<feature type="transmembrane region" description="Helical" evidence="13">
    <location>
        <begin position="940"/>
        <end position="964"/>
    </location>
</feature>
<dbReference type="OMA" id="FLICKEC"/>
<evidence type="ECO:0000313" key="14">
    <source>
        <dbReference type="EMBL" id="KMZ66352.1"/>
    </source>
</evidence>